<proteinExistence type="predicted"/>
<dbReference type="AlphaFoldDB" id="A0A081P2U3"/>
<name>A0A081P2U3_9BACL</name>
<sequence length="141" mass="15415">MSSTPILFQFDSQNAAALAQDMLEELGYRVSPHTNLKQPTLHVIVDRHDLTSALEIVQAYGGRLIEAEGSLSETAAFAMAYDPNSLIPIPAHFVNEDWTESEPAVSASDYVNRSSGAYNDEDVPFDPSGDDYNGFDAGLRF</sequence>
<dbReference type="eggNOG" id="ENOG502ZHNI">
    <property type="taxonomic scope" value="Bacteria"/>
</dbReference>
<dbReference type="Proteomes" id="UP000028123">
    <property type="component" value="Unassembled WGS sequence"/>
</dbReference>
<organism evidence="1 2">
    <name type="scientific">Paenibacillus tyrfis</name>
    <dbReference type="NCBI Taxonomy" id="1501230"/>
    <lineage>
        <taxon>Bacteria</taxon>
        <taxon>Bacillati</taxon>
        <taxon>Bacillota</taxon>
        <taxon>Bacilli</taxon>
        <taxon>Bacillales</taxon>
        <taxon>Paenibacillaceae</taxon>
        <taxon>Paenibacillus</taxon>
    </lineage>
</organism>
<keyword evidence="2" id="KW-1185">Reference proteome</keyword>
<accession>A0A081P2U3</accession>
<gene>
    <name evidence="1" type="ORF">ET33_04790</name>
</gene>
<dbReference type="OrthoDB" id="2661156at2"/>
<dbReference type="RefSeq" id="WP_036683297.1">
    <property type="nucleotide sequence ID" value="NZ_FYEP01000042.1"/>
</dbReference>
<evidence type="ECO:0000313" key="1">
    <source>
        <dbReference type="EMBL" id="KEQ25016.1"/>
    </source>
</evidence>
<comment type="caution">
    <text evidence="1">The sequence shown here is derived from an EMBL/GenBank/DDBJ whole genome shotgun (WGS) entry which is preliminary data.</text>
</comment>
<protein>
    <recommendedName>
        <fullName evidence="3">DNA/RNA helicase</fullName>
    </recommendedName>
</protein>
<dbReference type="EMBL" id="JNVM01000012">
    <property type="protein sequence ID" value="KEQ25016.1"/>
    <property type="molecule type" value="Genomic_DNA"/>
</dbReference>
<reference evidence="1 2" key="1">
    <citation type="submission" date="2014-06" db="EMBL/GenBank/DDBJ databases">
        <title>Draft genome sequence of Paenibacillus sp. MSt1.</title>
        <authorList>
            <person name="Aw Y.K."/>
            <person name="Ong K.S."/>
            <person name="Gan H.M."/>
            <person name="Lee S.M."/>
        </authorList>
    </citation>
    <scope>NUCLEOTIDE SEQUENCE [LARGE SCALE GENOMIC DNA]</scope>
    <source>
        <strain evidence="1 2">MSt1</strain>
    </source>
</reference>
<evidence type="ECO:0000313" key="2">
    <source>
        <dbReference type="Proteomes" id="UP000028123"/>
    </source>
</evidence>
<evidence type="ECO:0008006" key="3">
    <source>
        <dbReference type="Google" id="ProtNLM"/>
    </source>
</evidence>